<keyword evidence="1" id="KW-0472">Membrane</keyword>
<keyword evidence="3" id="KW-1185">Reference proteome</keyword>
<evidence type="ECO:0000256" key="1">
    <source>
        <dbReference type="SAM" id="Phobius"/>
    </source>
</evidence>
<dbReference type="EMBL" id="JAJGAK010000003">
    <property type="protein sequence ID" value="MCC8363979.1"/>
    <property type="molecule type" value="Genomic_DNA"/>
</dbReference>
<dbReference type="Proteomes" id="UP001165293">
    <property type="component" value="Unassembled WGS sequence"/>
</dbReference>
<protein>
    <recommendedName>
        <fullName evidence="4">Rieske domain-containing protein</fullName>
    </recommendedName>
</protein>
<feature type="transmembrane region" description="Helical" evidence="1">
    <location>
        <begin position="7"/>
        <end position="27"/>
    </location>
</feature>
<proteinExistence type="predicted"/>
<gene>
    <name evidence="2" type="ORF">LK996_12945</name>
</gene>
<evidence type="ECO:0000313" key="2">
    <source>
        <dbReference type="EMBL" id="MCC8363979.1"/>
    </source>
</evidence>
<dbReference type="RefSeq" id="WP_230527771.1">
    <property type="nucleotide sequence ID" value="NZ_JAJGAK010000003.1"/>
</dbReference>
<reference evidence="2" key="1">
    <citation type="submission" date="2021-10" db="EMBL/GenBank/DDBJ databases">
        <authorList>
            <person name="Lyu M."/>
            <person name="Wang X."/>
            <person name="Meng X."/>
            <person name="Xu K."/>
        </authorList>
    </citation>
    <scope>NUCLEOTIDE SEQUENCE</scope>
    <source>
        <strain evidence="2">A6</strain>
    </source>
</reference>
<accession>A0ABS8JK48</accession>
<evidence type="ECO:0008006" key="4">
    <source>
        <dbReference type="Google" id="ProtNLM"/>
    </source>
</evidence>
<keyword evidence="1" id="KW-1133">Transmembrane helix</keyword>
<organism evidence="2 3">
    <name type="scientific">Noviluteimonas lactosilytica</name>
    <dbReference type="NCBI Taxonomy" id="2888523"/>
    <lineage>
        <taxon>Bacteria</taxon>
        <taxon>Pseudomonadati</taxon>
        <taxon>Pseudomonadota</taxon>
        <taxon>Gammaproteobacteria</taxon>
        <taxon>Lysobacterales</taxon>
        <taxon>Lysobacteraceae</taxon>
        <taxon>Noviluteimonas</taxon>
    </lineage>
</organism>
<name>A0ABS8JK48_9GAMM</name>
<evidence type="ECO:0000313" key="3">
    <source>
        <dbReference type="Proteomes" id="UP001165293"/>
    </source>
</evidence>
<comment type="caution">
    <text evidence="2">The sequence shown here is derived from an EMBL/GenBank/DDBJ whole genome shotgun (WGS) entry which is preliminary data.</text>
</comment>
<keyword evidence="1" id="KW-0812">Transmembrane</keyword>
<sequence>MVKIGKADAFGIVVAVVMVGVVAWWGVEHYLWAALHFKQGDAAVSPDRAYVAQPFTQDEGELRPYGSGVYVRRRLMPWPKSTLVFAAYCRHPDPRVEWRSARELVVHCEVAEETPVVLQAPGGIEVIHADDGRDRRGVVAR</sequence>